<gene>
    <name evidence="16" type="ORF">MAR_000122</name>
</gene>
<feature type="region of interest" description="Disordered" evidence="13">
    <location>
        <begin position="324"/>
        <end position="346"/>
    </location>
</feature>
<dbReference type="PANTHER" id="PTHR11003:SF334">
    <property type="entry name" value="FI03418P"/>
    <property type="match status" value="1"/>
</dbReference>
<evidence type="ECO:0000256" key="10">
    <source>
        <dbReference type="ARBA" id="ARBA00023136"/>
    </source>
</evidence>
<dbReference type="PANTHER" id="PTHR11003">
    <property type="entry name" value="POTASSIUM CHANNEL, SUBFAMILY K"/>
    <property type="match status" value="1"/>
</dbReference>
<evidence type="ECO:0000256" key="5">
    <source>
        <dbReference type="ARBA" id="ARBA00022692"/>
    </source>
</evidence>
<dbReference type="PRINTS" id="PR01095">
    <property type="entry name" value="TASKCHANNEL"/>
</dbReference>
<keyword evidence="5 12" id="KW-0812">Transmembrane</keyword>
<proteinExistence type="inferred from homology"/>
<evidence type="ECO:0000256" key="14">
    <source>
        <dbReference type="SAM" id="Phobius"/>
    </source>
</evidence>
<feature type="domain" description="Potassium channel" evidence="15">
    <location>
        <begin position="83"/>
        <end position="140"/>
    </location>
</feature>
<keyword evidence="10 14" id="KW-0472">Membrane</keyword>
<dbReference type="EMBL" id="CP111022">
    <property type="protein sequence ID" value="WAR18284.1"/>
    <property type="molecule type" value="Genomic_DNA"/>
</dbReference>
<feature type="transmembrane region" description="Helical" evidence="14">
    <location>
        <begin position="116"/>
        <end position="136"/>
    </location>
</feature>
<evidence type="ECO:0000256" key="9">
    <source>
        <dbReference type="ARBA" id="ARBA00023065"/>
    </source>
</evidence>
<dbReference type="Pfam" id="PF07885">
    <property type="entry name" value="Ion_trans_2"/>
    <property type="match status" value="2"/>
</dbReference>
<dbReference type="Proteomes" id="UP001164746">
    <property type="component" value="Chromosome 11"/>
</dbReference>
<protein>
    <submittedName>
        <fullName evidence="16">KCNK2-like protein</fullName>
    </submittedName>
</protein>
<organism evidence="16 17">
    <name type="scientific">Mya arenaria</name>
    <name type="common">Soft-shell clam</name>
    <dbReference type="NCBI Taxonomy" id="6604"/>
    <lineage>
        <taxon>Eukaryota</taxon>
        <taxon>Metazoa</taxon>
        <taxon>Spiralia</taxon>
        <taxon>Lophotrochozoa</taxon>
        <taxon>Mollusca</taxon>
        <taxon>Bivalvia</taxon>
        <taxon>Autobranchia</taxon>
        <taxon>Heteroconchia</taxon>
        <taxon>Euheterodonta</taxon>
        <taxon>Imparidentia</taxon>
        <taxon>Neoheterodontei</taxon>
        <taxon>Myida</taxon>
        <taxon>Myoidea</taxon>
        <taxon>Myidae</taxon>
        <taxon>Mya</taxon>
    </lineage>
</organism>
<keyword evidence="9 12" id="KW-0406">Ion transport</keyword>
<keyword evidence="8 14" id="KW-1133">Transmembrane helix</keyword>
<evidence type="ECO:0000256" key="12">
    <source>
        <dbReference type="RuleBase" id="RU003857"/>
    </source>
</evidence>
<reference evidence="16" key="1">
    <citation type="submission" date="2022-11" db="EMBL/GenBank/DDBJ databases">
        <title>Centuries of genome instability and evolution in soft-shell clam transmissible cancer (bioRxiv).</title>
        <authorList>
            <person name="Hart S.F.M."/>
            <person name="Yonemitsu M.A."/>
            <person name="Giersch R.M."/>
            <person name="Beal B.F."/>
            <person name="Arriagada G."/>
            <person name="Davis B.W."/>
            <person name="Ostrander E.A."/>
            <person name="Goff S.P."/>
            <person name="Metzger M.J."/>
        </authorList>
    </citation>
    <scope>NUCLEOTIDE SEQUENCE</scope>
    <source>
        <strain evidence="16">MELC-2E11</strain>
        <tissue evidence="16">Siphon/mantle</tissue>
    </source>
</reference>
<name>A0ABY7FAA7_MYAAR</name>
<evidence type="ECO:0000256" key="11">
    <source>
        <dbReference type="ARBA" id="ARBA00023303"/>
    </source>
</evidence>
<evidence type="ECO:0000256" key="8">
    <source>
        <dbReference type="ARBA" id="ARBA00022989"/>
    </source>
</evidence>
<keyword evidence="7" id="KW-0630">Potassium</keyword>
<evidence type="ECO:0000256" key="1">
    <source>
        <dbReference type="ARBA" id="ARBA00004141"/>
    </source>
</evidence>
<feature type="region of interest" description="Disordered" evidence="13">
    <location>
        <begin position="267"/>
        <end position="290"/>
    </location>
</feature>
<evidence type="ECO:0000256" key="6">
    <source>
        <dbReference type="ARBA" id="ARBA00022826"/>
    </source>
</evidence>
<dbReference type="PRINTS" id="PR01333">
    <property type="entry name" value="2POREKCHANEL"/>
</dbReference>
<dbReference type="InterPro" id="IPR003092">
    <property type="entry name" value="2pore_dom_K_chnl_TASK"/>
</dbReference>
<keyword evidence="17" id="KW-1185">Reference proteome</keyword>
<evidence type="ECO:0000256" key="7">
    <source>
        <dbReference type="ARBA" id="ARBA00022958"/>
    </source>
</evidence>
<feature type="transmembrane region" description="Helical" evidence="14">
    <location>
        <begin position="165"/>
        <end position="186"/>
    </location>
</feature>
<sequence length="346" mass="38990">MHWITLAIVAGVFVAYLLIGAAVFMALEREHGVSMAATRERHFWEFIDNNTCVSPSELSAFVNKMIRTHRTGDGGLGRAYTGNSSWDYGPSIFFSITVVTSIGYGDVSPSTEIGQLFFIFYVLFGVPLTAVFLKGVGEKLAQPYIRLQHKHWFPRHRKAERIIKMLIFTIVCFVLFVAMPAAVFITTEDWTFLQALYYTISTLTTVGFGDLVPGETKEKYEPTRSVYKTAVGVWILIGLSWVSMVLNIVAAFLSRQADRVDHDVDEHLHHNDDHAPPNVDRSSDNDTFGESHSNIQCNYKNIRQCSENDPLIQPDSQMFRNFASTSDERSETPDLSCNTSIKSYDS</sequence>
<keyword evidence="4" id="KW-0633">Potassium transport</keyword>
<feature type="transmembrane region" description="Helical" evidence="14">
    <location>
        <begin position="86"/>
        <end position="104"/>
    </location>
</feature>
<comment type="similarity">
    <text evidence="2 12">Belongs to the two pore domain potassium channel (TC 1.A.1.8) family.</text>
</comment>
<evidence type="ECO:0000313" key="16">
    <source>
        <dbReference type="EMBL" id="WAR18284.1"/>
    </source>
</evidence>
<evidence type="ECO:0000259" key="15">
    <source>
        <dbReference type="Pfam" id="PF07885"/>
    </source>
</evidence>
<evidence type="ECO:0000313" key="17">
    <source>
        <dbReference type="Proteomes" id="UP001164746"/>
    </source>
</evidence>
<keyword evidence="6" id="KW-0631">Potassium channel</keyword>
<dbReference type="InterPro" id="IPR003280">
    <property type="entry name" value="2pore_dom_K_chnl"/>
</dbReference>
<keyword evidence="3 12" id="KW-0813">Transport</keyword>
<evidence type="ECO:0000256" key="13">
    <source>
        <dbReference type="SAM" id="MobiDB-lite"/>
    </source>
</evidence>
<accession>A0ABY7FAA7</accession>
<feature type="domain" description="Potassium channel" evidence="15">
    <location>
        <begin position="174"/>
        <end position="254"/>
    </location>
</feature>
<comment type="subcellular location">
    <subcellularLocation>
        <location evidence="1">Membrane</location>
        <topology evidence="1">Multi-pass membrane protein</topology>
    </subcellularLocation>
</comment>
<feature type="transmembrane region" description="Helical" evidence="14">
    <location>
        <begin position="233"/>
        <end position="253"/>
    </location>
</feature>
<evidence type="ECO:0000256" key="4">
    <source>
        <dbReference type="ARBA" id="ARBA00022538"/>
    </source>
</evidence>
<dbReference type="InterPro" id="IPR013099">
    <property type="entry name" value="K_chnl_dom"/>
</dbReference>
<evidence type="ECO:0000256" key="3">
    <source>
        <dbReference type="ARBA" id="ARBA00022448"/>
    </source>
</evidence>
<feature type="compositionally biased region" description="Polar residues" evidence="13">
    <location>
        <begin position="333"/>
        <end position="346"/>
    </location>
</feature>
<dbReference type="Gene3D" id="1.10.287.70">
    <property type="match status" value="1"/>
</dbReference>
<dbReference type="SUPFAM" id="SSF81324">
    <property type="entry name" value="Voltage-gated potassium channels"/>
    <property type="match status" value="2"/>
</dbReference>
<evidence type="ECO:0000256" key="2">
    <source>
        <dbReference type="ARBA" id="ARBA00006666"/>
    </source>
</evidence>
<feature type="transmembrane region" description="Helical" evidence="14">
    <location>
        <begin position="6"/>
        <end position="27"/>
    </location>
</feature>
<keyword evidence="11 12" id="KW-0407">Ion channel</keyword>